<keyword evidence="4" id="KW-1185">Reference proteome</keyword>
<dbReference type="Gene3D" id="3.30.450.40">
    <property type="match status" value="1"/>
</dbReference>
<feature type="domain" description="GAF" evidence="2">
    <location>
        <begin position="31"/>
        <end position="163"/>
    </location>
</feature>
<comment type="caution">
    <text evidence="3">The sequence shown here is derived from an EMBL/GenBank/DDBJ whole genome shotgun (WGS) entry which is preliminary data.</text>
</comment>
<protein>
    <submittedName>
        <fullName evidence="3">Free methionine-R-sulfoxide reductase</fullName>
        <ecNumber evidence="3">1.8.4.14</ecNumber>
    </submittedName>
</protein>
<dbReference type="Pfam" id="PF01590">
    <property type="entry name" value="GAF"/>
    <property type="match status" value="1"/>
</dbReference>
<evidence type="ECO:0000313" key="3">
    <source>
        <dbReference type="EMBL" id="MCI0182963.1"/>
    </source>
</evidence>
<dbReference type="EMBL" id="JALBUF010000002">
    <property type="protein sequence ID" value="MCI0182963.1"/>
    <property type="molecule type" value="Genomic_DNA"/>
</dbReference>
<dbReference type="InterPro" id="IPR029016">
    <property type="entry name" value="GAF-like_dom_sf"/>
</dbReference>
<accession>A0A9X2ABG3</accession>
<reference evidence="3" key="1">
    <citation type="submission" date="2022-03" db="EMBL/GenBank/DDBJ databases">
        <title>Draft Genome Sequence of Firmicute Strain S0AB, a Heterotrophic Iron/Sulfur-Oxidizing Extreme Acidophile.</title>
        <authorList>
            <person name="Vergara E."/>
            <person name="Pakostova E."/>
            <person name="Johnson D.B."/>
            <person name="Holmes D.S."/>
        </authorList>
    </citation>
    <scope>NUCLEOTIDE SEQUENCE</scope>
    <source>
        <strain evidence="3">S0AB</strain>
    </source>
</reference>
<dbReference type="InterPro" id="IPR051330">
    <property type="entry name" value="Phosphatase_reg/MetRdx"/>
</dbReference>
<evidence type="ECO:0000259" key="2">
    <source>
        <dbReference type="SMART" id="SM00065"/>
    </source>
</evidence>
<dbReference type="GO" id="GO:0005829">
    <property type="term" value="C:cytosol"/>
    <property type="evidence" value="ECO:0007669"/>
    <property type="project" value="TreeGrafter"/>
</dbReference>
<sequence length="164" mass="18200">MFNPTTSEETGAKFYELLVKQAEQLLMDEKDAIANLANISSLLFMMMHDVNWAGFYLWKEDQLILGPFQGKPACVRIAKGKGVCGTAVSEQRSLVVEDVYQFPGHIFCDGDSRSEVVIPIMVDGRVIGVLDVDSPLLGRFNDVDREGLESIVQVLLASTDLSQW</sequence>
<evidence type="ECO:0000313" key="4">
    <source>
        <dbReference type="Proteomes" id="UP001139263"/>
    </source>
</evidence>
<dbReference type="InterPro" id="IPR003018">
    <property type="entry name" value="GAF"/>
</dbReference>
<proteinExistence type="inferred from homology"/>
<dbReference type="AlphaFoldDB" id="A0A9X2ABG3"/>
<dbReference type="RefSeq" id="WP_241712596.1">
    <property type="nucleotide sequence ID" value="NZ_JALBUF010000002.1"/>
</dbReference>
<dbReference type="FunFam" id="3.30.450.40:FF:000008">
    <property type="entry name" value="GAF domain-containing proteins"/>
    <property type="match status" value="1"/>
</dbReference>
<dbReference type="SUPFAM" id="SSF55781">
    <property type="entry name" value="GAF domain-like"/>
    <property type="match status" value="1"/>
</dbReference>
<dbReference type="PANTHER" id="PTHR21021">
    <property type="entry name" value="GAF/PUTATIVE CYTOSKELETAL PROTEIN"/>
    <property type="match status" value="1"/>
</dbReference>
<comment type="similarity">
    <text evidence="1">Belongs to the free Met sulfoxide reductase family.</text>
</comment>
<keyword evidence="3" id="KW-0560">Oxidoreductase</keyword>
<dbReference type="SMART" id="SM00065">
    <property type="entry name" value="GAF"/>
    <property type="match status" value="1"/>
</dbReference>
<dbReference type="PANTHER" id="PTHR21021:SF15">
    <property type="entry name" value="FREE METHIONINE-R-SULFOXIDE REDUCTASE"/>
    <property type="match status" value="1"/>
</dbReference>
<evidence type="ECO:0000256" key="1">
    <source>
        <dbReference type="ARBA" id="ARBA00038454"/>
    </source>
</evidence>
<name>A0A9X2ABG3_9BACL</name>
<organism evidence="3 4">
    <name type="scientific">Sulfoacidibacillus ferrooxidans</name>
    <dbReference type="NCBI Taxonomy" id="2005001"/>
    <lineage>
        <taxon>Bacteria</taxon>
        <taxon>Bacillati</taxon>
        <taxon>Bacillota</taxon>
        <taxon>Bacilli</taxon>
        <taxon>Bacillales</taxon>
        <taxon>Alicyclobacillaceae</taxon>
        <taxon>Sulfoacidibacillus</taxon>
    </lineage>
</organism>
<dbReference type="Proteomes" id="UP001139263">
    <property type="component" value="Unassembled WGS sequence"/>
</dbReference>
<gene>
    <name evidence="3" type="primary">msrC</name>
    <name evidence="3" type="ORF">MM817_01232</name>
</gene>
<dbReference type="EC" id="1.8.4.14" evidence="3"/>
<dbReference type="GO" id="GO:0033745">
    <property type="term" value="F:L-methionine-(R)-S-oxide reductase activity"/>
    <property type="evidence" value="ECO:0007669"/>
    <property type="project" value="UniProtKB-EC"/>
</dbReference>